<organism evidence="2 3">
    <name type="scientific">Seminavis robusta</name>
    <dbReference type="NCBI Taxonomy" id="568900"/>
    <lineage>
        <taxon>Eukaryota</taxon>
        <taxon>Sar</taxon>
        <taxon>Stramenopiles</taxon>
        <taxon>Ochrophyta</taxon>
        <taxon>Bacillariophyta</taxon>
        <taxon>Bacillariophyceae</taxon>
        <taxon>Bacillariophycidae</taxon>
        <taxon>Naviculales</taxon>
        <taxon>Naviculaceae</taxon>
        <taxon>Seminavis</taxon>
    </lineage>
</organism>
<feature type="compositionally biased region" description="Low complexity" evidence="1">
    <location>
        <begin position="213"/>
        <end position="235"/>
    </location>
</feature>
<feature type="compositionally biased region" description="Low complexity" evidence="1">
    <location>
        <begin position="544"/>
        <end position="558"/>
    </location>
</feature>
<dbReference type="Proteomes" id="UP001153069">
    <property type="component" value="Unassembled WGS sequence"/>
</dbReference>
<accession>A0A9N8DDH7</accession>
<feature type="compositionally biased region" description="Polar residues" evidence="1">
    <location>
        <begin position="461"/>
        <end position="474"/>
    </location>
</feature>
<feature type="compositionally biased region" description="Low complexity" evidence="1">
    <location>
        <begin position="398"/>
        <end position="409"/>
    </location>
</feature>
<keyword evidence="3" id="KW-1185">Reference proteome</keyword>
<feature type="compositionally biased region" description="Basic and acidic residues" evidence="1">
    <location>
        <begin position="479"/>
        <end position="489"/>
    </location>
</feature>
<proteinExistence type="predicted"/>
<dbReference type="EMBL" id="CAICTM010000103">
    <property type="protein sequence ID" value="CAB9501272.1"/>
    <property type="molecule type" value="Genomic_DNA"/>
</dbReference>
<evidence type="ECO:0000313" key="2">
    <source>
        <dbReference type="EMBL" id="CAB9501272.1"/>
    </source>
</evidence>
<comment type="caution">
    <text evidence="2">The sequence shown here is derived from an EMBL/GenBank/DDBJ whole genome shotgun (WGS) entry which is preliminary data.</text>
</comment>
<feature type="region of interest" description="Disordered" evidence="1">
    <location>
        <begin position="1"/>
        <end position="40"/>
    </location>
</feature>
<feature type="compositionally biased region" description="Polar residues" evidence="1">
    <location>
        <begin position="362"/>
        <end position="376"/>
    </location>
</feature>
<sequence>MATSQEQTLPIVSSQQCFDDQEAKEEGAEGSHQRISASNHSISASVYSDSSYHDNMDEAMATQRSLQRFMNTLLYDAHVSALEVILIQDNASILTKEASLSARAAHERLAMDRRDHMIITKEISRWESYPFEVDKPIVVAKPKRAKNGCVPQRRAKRRSGLESAGEIKADILKKAESLPRRPRRRSSVATDEAQKSSVRQELMSLFDDDDDTTMSGNSSSTATGTSGSTVSSKTGSKLKRNISTPKKPTRRLSELPEDLTSINNNNNNSSGPISSSTNTRNSRPATILSDLMGDSMHSYESTETTLSEIASRQSDLSSISEQTNELLATLAEDRPMLDCSVILEEADSHHQQQQSILTTHLQNNGSQAGKKQQQSIPKKPVRRVSEVPHDLLGPMPRSSDGTSDVSTSSELTATQPLQPKIPEEEEELPSLTVMESPSVDLDHDPLSYDDEGDEGAKQQRNHPSMNSNGNNQIVNPRWSAEHRKVERTESLPNKKVSRTESLPKMPTRRVSEVPHNLVNSFAKGYHSPKRGLSPVRHGSDAQRSLSTESTASETSVASDIDEATAGRHPTELFAVILEEE</sequence>
<dbReference type="AlphaFoldDB" id="A0A9N8DDH7"/>
<gene>
    <name evidence="2" type="ORF">SEMRO_104_G052750.1</name>
</gene>
<protein>
    <submittedName>
        <fullName evidence="2">Uncharacterized protein</fullName>
    </submittedName>
</protein>
<evidence type="ECO:0000256" key="1">
    <source>
        <dbReference type="SAM" id="MobiDB-lite"/>
    </source>
</evidence>
<name>A0A9N8DDH7_9STRA</name>
<feature type="region of interest" description="Disordered" evidence="1">
    <location>
        <begin position="173"/>
        <end position="284"/>
    </location>
</feature>
<feature type="region of interest" description="Disordered" evidence="1">
    <location>
        <begin position="362"/>
        <end position="568"/>
    </location>
</feature>
<reference evidence="2" key="1">
    <citation type="submission" date="2020-06" db="EMBL/GenBank/DDBJ databases">
        <authorList>
            <consortium name="Plant Systems Biology data submission"/>
        </authorList>
    </citation>
    <scope>NUCLEOTIDE SEQUENCE</scope>
    <source>
        <strain evidence="2">D6</strain>
    </source>
</reference>
<evidence type="ECO:0000313" key="3">
    <source>
        <dbReference type="Proteomes" id="UP001153069"/>
    </source>
</evidence>
<feature type="compositionally biased region" description="Polar residues" evidence="1">
    <location>
        <begin position="1"/>
        <end position="18"/>
    </location>
</feature>
<feature type="compositionally biased region" description="Low complexity" evidence="1">
    <location>
        <begin position="260"/>
        <end position="279"/>
    </location>
</feature>